<evidence type="ECO:0000259" key="3">
    <source>
        <dbReference type="Pfam" id="PF05618"/>
    </source>
</evidence>
<dbReference type="PANTHER" id="PTHR38037:SF2">
    <property type="entry name" value="ATP-DEPENDENT ZINC PROTEASE DOMAIN-CONTAINING PROTEIN-RELATED"/>
    <property type="match status" value="1"/>
</dbReference>
<sequence length="206" mass="23352">MKKTWKRLLPVLLCGGLIACTTTDPKPNKPPQKNTKAHNQSKPSPPPKPESIPTEQTTKPKMKKTPDGKLVLGEQEWVYIPGLDQSFMARIDTGATTSSISVVEIVEFERDGKDWIKFQIEHDGAKSKEIALPVARWVKIRQSSTNEAQRRAVVEAWIQIGDLKEKTEFTLADRTHLSFPLLLGRSFFRDVAIVDVSRKWVQDKHK</sequence>
<evidence type="ECO:0000256" key="1">
    <source>
        <dbReference type="SAM" id="MobiDB-lite"/>
    </source>
</evidence>
<proteinExistence type="predicted"/>
<dbReference type="Proteomes" id="UP001238540">
    <property type="component" value="Unassembled WGS sequence"/>
</dbReference>
<comment type="caution">
    <text evidence="4">The sequence shown here is derived from an EMBL/GenBank/DDBJ whole genome shotgun (WGS) entry which is preliminary data.</text>
</comment>
<keyword evidence="2" id="KW-0732">Signal</keyword>
<feature type="region of interest" description="Disordered" evidence="1">
    <location>
        <begin position="20"/>
        <end position="67"/>
    </location>
</feature>
<feature type="signal peptide" evidence="2">
    <location>
        <begin position="1"/>
        <end position="19"/>
    </location>
</feature>
<gene>
    <name evidence="4" type="ORF">QWZ16_19320</name>
</gene>
<name>A0ABT8BZE8_9VIBR</name>
<dbReference type="SUPFAM" id="SSF50630">
    <property type="entry name" value="Acid proteases"/>
    <property type="match status" value="1"/>
</dbReference>
<dbReference type="PROSITE" id="PS51257">
    <property type="entry name" value="PROKAR_LIPOPROTEIN"/>
    <property type="match status" value="1"/>
</dbReference>
<reference evidence="5" key="1">
    <citation type="journal article" date="2019" name="Int. J. Syst. Evol. Microbiol.">
        <title>The Global Catalogue of Microorganisms (GCM) 10K type strain sequencing project: providing services to taxonomists for standard genome sequencing and annotation.</title>
        <authorList>
            <consortium name="The Broad Institute Genomics Platform"/>
            <consortium name="The Broad Institute Genome Sequencing Center for Infectious Disease"/>
            <person name="Wu L."/>
            <person name="Ma J."/>
        </authorList>
    </citation>
    <scope>NUCLEOTIDE SEQUENCE [LARGE SCALE GENOMIC DNA]</scope>
    <source>
        <strain evidence="5">CECT 7398</strain>
    </source>
</reference>
<keyword evidence="4" id="KW-0645">Protease</keyword>
<accession>A0ABT8BZE8</accession>
<dbReference type="InterPro" id="IPR008503">
    <property type="entry name" value="Asp_endopeptidase"/>
</dbReference>
<protein>
    <submittedName>
        <fullName evidence="4">ATP-dependent zinc protease</fullName>
    </submittedName>
</protein>
<dbReference type="Pfam" id="PF05618">
    <property type="entry name" value="Zn_protease"/>
    <property type="match status" value="1"/>
</dbReference>
<evidence type="ECO:0000313" key="5">
    <source>
        <dbReference type="Proteomes" id="UP001238540"/>
    </source>
</evidence>
<dbReference type="InterPro" id="IPR021109">
    <property type="entry name" value="Peptidase_aspartic_dom_sf"/>
</dbReference>
<dbReference type="GO" id="GO:0006508">
    <property type="term" value="P:proteolysis"/>
    <property type="evidence" value="ECO:0007669"/>
    <property type="project" value="UniProtKB-KW"/>
</dbReference>
<organism evidence="4 5">
    <name type="scientific">Vibrio ostreicida</name>
    <dbReference type="NCBI Taxonomy" id="526588"/>
    <lineage>
        <taxon>Bacteria</taxon>
        <taxon>Pseudomonadati</taxon>
        <taxon>Pseudomonadota</taxon>
        <taxon>Gammaproteobacteria</taxon>
        <taxon>Vibrionales</taxon>
        <taxon>Vibrionaceae</taxon>
        <taxon>Vibrio</taxon>
    </lineage>
</organism>
<dbReference type="PANTHER" id="PTHR38037">
    <property type="entry name" value="ZN_PROTEASE DOMAIN-CONTAINING PROTEIN"/>
    <property type="match status" value="1"/>
</dbReference>
<keyword evidence="5" id="KW-1185">Reference proteome</keyword>
<feature type="domain" description="Retropepsin-like aspartic endopeptidase" evidence="3">
    <location>
        <begin position="71"/>
        <end position="205"/>
    </location>
</feature>
<dbReference type="Gene3D" id="2.40.70.10">
    <property type="entry name" value="Acid Proteases"/>
    <property type="match status" value="1"/>
</dbReference>
<keyword evidence="4" id="KW-0378">Hydrolase</keyword>
<feature type="chain" id="PRO_5046116165" evidence="2">
    <location>
        <begin position="20"/>
        <end position="206"/>
    </location>
</feature>
<evidence type="ECO:0000256" key="2">
    <source>
        <dbReference type="SAM" id="SignalP"/>
    </source>
</evidence>
<dbReference type="EMBL" id="JAUFQC010000027">
    <property type="protein sequence ID" value="MDN3611751.1"/>
    <property type="molecule type" value="Genomic_DNA"/>
</dbReference>
<evidence type="ECO:0000313" key="4">
    <source>
        <dbReference type="EMBL" id="MDN3611751.1"/>
    </source>
</evidence>
<dbReference type="GO" id="GO:0008233">
    <property type="term" value="F:peptidase activity"/>
    <property type="evidence" value="ECO:0007669"/>
    <property type="project" value="UniProtKB-KW"/>
</dbReference>
<dbReference type="RefSeq" id="WP_076590333.1">
    <property type="nucleotide sequence ID" value="NZ_JABEYA020000008.1"/>
</dbReference>